<name>A0ABW4VT95_9BACT</name>
<evidence type="ECO:0000256" key="1">
    <source>
        <dbReference type="SAM" id="MobiDB-lite"/>
    </source>
</evidence>
<feature type="compositionally biased region" description="Basic residues" evidence="1">
    <location>
        <begin position="1"/>
        <end position="14"/>
    </location>
</feature>
<keyword evidence="3" id="KW-1185">Reference proteome</keyword>
<evidence type="ECO:0000313" key="3">
    <source>
        <dbReference type="Proteomes" id="UP001597361"/>
    </source>
</evidence>
<sequence length="572" mass="65587">MAKAKPKTKSKRSVKLTPHEKEKNAYRKEVRGIFGNSGFTRVGYISDKEFIYNGAKSDFDDVYIYENIIILIEYTVSKADKVGDHLKPKKIVYDEILKDTSVFLDFYENKFPSLKETRSDLFDSDQCKVIILYCAKYNVKKTHQDLISGIKYFNYPTLRYFKSVTDAIKLSSRFELFHFLGLSINNIGMNSILTSNANDVYEGSILPHSHSNFPRGYKVVSFYVDPDSLLERSYVLRSDGWRDEVGLYQRMISKAKISAIRKYLKTEGRVFINNIIVTLPSTTKLLDKNRNTVDPDKLTKTEPGIIEIPKGYNYIGLIDGQHRVFAYHEGGLYEDNIAKMRKRQNLLVTGIIYPPGVKSIDKTKFEANLFLEINSTQTNAKSDLKQTIGLMLKPFSSESIAKAVINRLNGMGALEDMFEKYFFDRDKIKTTSIVSYGLKPIVKLSGTDSFFSIWDNENKNDLLNNSNNEDLLSDYISFCSENIDYIISAIKQKIDLSKWTTDRNVKNKVLNTTAINGIIICQRLGLEDGIIGNLEFYKEKFDKVNSFDFSSYKSSQYASMGRDLYTQFLSKK</sequence>
<dbReference type="EMBL" id="JBHUHR010000039">
    <property type="protein sequence ID" value="MFD2036060.1"/>
    <property type="molecule type" value="Genomic_DNA"/>
</dbReference>
<reference evidence="3" key="1">
    <citation type="journal article" date="2019" name="Int. J. Syst. Evol. Microbiol.">
        <title>The Global Catalogue of Microorganisms (GCM) 10K type strain sequencing project: providing services to taxonomists for standard genome sequencing and annotation.</title>
        <authorList>
            <consortium name="The Broad Institute Genomics Platform"/>
            <consortium name="The Broad Institute Genome Sequencing Center for Infectious Disease"/>
            <person name="Wu L."/>
            <person name="Ma J."/>
        </authorList>
    </citation>
    <scope>NUCLEOTIDE SEQUENCE [LARGE SCALE GENOMIC DNA]</scope>
    <source>
        <strain evidence="3">CGMCC 1.15180</strain>
    </source>
</reference>
<gene>
    <name evidence="2" type="ORF">ACFSKL_14750</name>
</gene>
<evidence type="ECO:0000313" key="2">
    <source>
        <dbReference type="EMBL" id="MFD2036060.1"/>
    </source>
</evidence>
<organism evidence="2 3">
    <name type="scientific">Belliella marina</name>
    <dbReference type="NCBI Taxonomy" id="1644146"/>
    <lineage>
        <taxon>Bacteria</taxon>
        <taxon>Pseudomonadati</taxon>
        <taxon>Bacteroidota</taxon>
        <taxon>Cytophagia</taxon>
        <taxon>Cytophagales</taxon>
        <taxon>Cyclobacteriaceae</taxon>
        <taxon>Belliella</taxon>
    </lineage>
</organism>
<accession>A0ABW4VT95</accession>
<dbReference type="InterPro" id="IPR017601">
    <property type="entry name" value="DGQHR-contain_dom"/>
</dbReference>
<dbReference type="RefSeq" id="WP_376887083.1">
    <property type="nucleotide sequence ID" value="NZ_JBHUHR010000039.1"/>
</dbReference>
<dbReference type="Proteomes" id="UP001597361">
    <property type="component" value="Unassembled WGS sequence"/>
</dbReference>
<feature type="region of interest" description="Disordered" evidence="1">
    <location>
        <begin position="1"/>
        <end position="21"/>
    </location>
</feature>
<comment type="caution">
    <text evidence="2">The sequence shown here is derived from an EMBL/GenBank/DDBJ whole genome shotgun (WGS) entry which is preliminary data.</text>
</comment>
<proteinExistence type="predicted"/>
<dbReference type="NCBIfam" id="TIGR03187">
    <property type="entry name" value="DGQHR"/>
    <property type="match status" value="1"/>
</dbReference>
<protein>
    <submittedName>
        <fullName evidence="2">DGQHR domain-containing protein</fullName>
    </submittedName>
</protein>